<dbReference type="AlphaFoldDB" id="A0A8H3AQ42"/>
<dbReference type="PANTHER" id="PTHR12154">
    <property type="entry name" value="GLYCOSYL TRANSFERASE-RELATED"/>
    <property type="match status" value="1"/>
</dbReference>
<keyword evidence="7 11" id="KW-0256">Endoplasmic reticulum</keyword>
<dbReference type="GO" id="GO:0043541">
    <property type="term" value="C:UDP-N-acetylglucosamine transferase complex"/>
    <property type="evidence" value="ECO:0007669"/>
    <property type="project" value="TreeGrafter"/>
</dbReference>
<reference evidence="12" key="1">
    <citation type="submission" date="2021-01" db="EMBL/GenBank/DDBJ databases">
        <authorList>
            <person name="Kaushik A."/>
        </authorList>
    </citation>
    <scope>NUCLEOTIDE SEQUENCE</scope>
    <source>
        <strain evidence="12">Type strain: AG8-Rh-89/</strain>
    </source>
</reference>
<evidence type="ECO:0000256" key="10">
    <source>
        <dbReference type="ARBA" id="ARBA00032062"/>
    </source>
</evidence>
<dbReference type="GO" id="GO:0006488">
    <property type="term" value="P:dolichol-linked oligosaccharide biosynthetic process"/>
    <property type="evidence" value="ECO:0007669"/>
    <property type="project" value="InterPro"/>
</dbReference>
<keyword evidence="8 11" id="KW-1133">Transmembrane helix</keyword>
<evidence type="ECO:0000256" key="8">
    <source>
        <dbReference type="ARBA" id="ARBA00022989"/>
    </source>
</evidence>
<evidence type="ECO:0000256" key="7">
    <source>
        <dbReference type="ARBA" id="ARBA00022824"/>
    </source>
</evidence>
<evidence type="ECO:0000256" key="5">
    <source>
        <dbReference type="ARBA" id="ARBA00017467"/>
    </source>
</evidence>
<keyword evidence="9 11" id="KW-0472">Membrane</keyword>
<dbReference type="Pfam" id="PF08660">
    <property type="entry name" value="Alg14"/>
    <property type="match status" value="1"/>
</dbReference>
<comment type="similarity">
    <text evidence="3 11">Belongs to the ALG14 family.</text>
</comment>
<feature type="non-terminal residue" evidence="12">
    <location>
        <position position="1"/>
    </location>
</feature>
<dbReference type="EMBL" id="CAJMWZ010001712">
    <property type="protein sequence ID" value="CAE6440537.1"/>
    <property type="molecule type" value="Genomic_DNA"/>
</dbReference>
<protein>
    <recommendedName>
        <fullName evidence="5 11">UDP-N-acetylglucosamine transferase subunit ALG14</fullName>
    </recommendedName>
    <alternativeName>
        <fullName evidence="10 11">Asparagine-linked glycosylation protein 14</fullName>
    </alternativeName>
</protein>
<comment type="subunit">
    <text evidence="4 11">Heterodimer with ALG13 to form a functional enzyme.</text>
</comment>
<comment type="caution">
    <text evidence="12">The sequence shown here is derived from an EMBL/GenBank/DDBJ whole genome shotgun (WGS) entry which is preliminary data.</text>
</comment>
<evidence type="ECO:0000256" key="6">
    <source>
        <dbReference type="ARBA" id="ARBA00022692"/>
    </source>
</evidence>
<feature type="transmembrane region" description="Helical" evidence="11">
    <location>
        <begin position="163"/>
        <end position="181"/>
    </location>
</feature>
<sequence>MLLSEALILAWATTRSLFIYIFFLSLGTYLFVLYRLYCVLCTPHASKPQNSSGNCTRSLAVFLGSGGHTSEALTLVSSLDFDKYTPRTYIISEGDSLSGEKAVALENLKRPGNSQYRILTMPRVRRVHQSLASTPFTALHSLIWTLRFMTLPAVLSKRSFADALLINGPGTCVALVLVTYFNRFWWLESPRIIYVESFARVNSLSLSGKLVRPLADRFLVQWANLVQTDGLGLGMPHYQGWCWCYSVSASKQECNKLESPHGIQVPFNTLL</sequence>
<dbReference type="InterPro" id="IPR013969">
    <property type="entry name" value="Oligosacch_biosynth_Alg14"/>
</dbReference>
<comment type="caution">
    <text evidence="11">Lacks conserved residue(s) required for the propagation of feature annotation.</text>
</comment>
<evidence type="ECO:0000256" key="11">
    <source>
        <dbReference type="RuleBase" id="RU362127"/>
    </source>
</evidence>
<evidence type="ECO:0000313" key="12">
    <source>
        <dbReference type="EMBL" id="CAE6440537.1"/>
    </source>
</evidence>
<dbReference type="GO" id="GO:0031965">
    <property type="term" value="C:nuclear membrane"/>
    <property type="evidence" value="ECO:0007669"/>
    <property type="project" value="UniProtKB-SubCell"/>
</dbReference>
<evidence type="ECO:0000256" key="2">
    <source>
        <dbReference type="ARBA" id="ARBA00004590"/>
    </source>
</evidence>
<dbReference type="Gene3D" id="3.40.50.2000">
    <property type="entry name" value="Glycogen Phosphorylase B"/>
    <property type="match status" value="1"/>
</dbReference>
<gene>
    <name evidence="11" type="primary">ALG14</name>
    <name evidence="12" type="ORF">RDB_LOCUS28923</name>
</gene>
<comment type="function">
    <text evidence="11">Involved in protein N-glycosylation. Essential for the second step of the dolichol-linked oligosaccharide pathway. Anchors the catalytic subunit ALG13 to the ER.</text>
</comment>
<dbReference type="PANTHER" id="PTHR12154:SF4">
    <property type="entry name" value="UDP-N-ACETYLGLUCOSAMINE TRANSFERASE SUBUNIT ALG14 HOMOLOG"/>
    <property type="match status" value="1"/>
</dbReference>
<keyword evidence="6 11" id="KW-0812">Transmembrane</keyword>
<accession>A0A8H3AQ42</accession>
<feature type="transmembrane region" description="Helical" evidence="11">
    <location>
        <begin position="17"/>
        <end position="37"/>
    </location>
</feature>
<proteinExistence type="inferred from homology"/>
<comment type="subcellular location">
    <subcellularLocation>
        <location evidence="1 11">Endoplasmic reticulum membrane</location>
        <topology evidence="1 11">Single-pass membrane protein</topology>
    </subcellularLocation>
    <subcellularLocation>
        <location evidence="2">Nucleus membrane</location>
        <topology evidence="2">Single-pass membrane protein</topology>
    </subcellularLocation>
</comment>
<evidence type="ECO:0000256" key="1">
    <source>
        <dbReference type="ARBA" id="ARBA00004389"/>
    </source>
</evidence>
<dbReference type="GO" id="GO:0004577">
    <property type="term" value="F:N-acetylglucosaminyldiphosphodolichol N-acetylglucosaminyltransferase activity"/>
    <property type="evidence" value="ECO:0007669"/>
    <property type="project" value="TreeGrafter"/>
</dbReference>
<organism evidence="12 13">
    <name type="scientific">Rhizoctonia solani</name>
    <dbReference type="NCBI Taxonomy" id="456999"/>
    <lineage>
        <taxon>Eukaryota</taxon>
        <taxon>Fungi</taxon>
        <taxon>Dikarya</taxon>
        <taxon>Basidiomycota</taxon>
        <taxon>Agaricomycotina</taxon>
        <taxon>Agaricomycetes</taxon>
        <taxon>Cantharellales</taxon>
        <taxon>Ceratobasidiaceae</taxon>
        <taxon>Rhizoctonia</taxon>
    </lineage>
</organism>
<evidence type="ECO:0000313" key="13">
    <source>
        <dbReference type="Proteomes" id="UP000663850"/>
    </source>
</evidence>
<name>A0A8H3AQ42_9AGAM</name>
<feature type="transmembrane region" description="Helical" evidence="11">
    <location>
        <begin position="131"/>
        <end position="151"/>
    </location>
</feature>
<dbReference type="Proteomes" id="UP000663850">
    <property type="component" value="Unassembled WGS sequence"/>
</dbReference>
<evidence type="ECO:0000256" key="4">
    <source>
        <dbReference type="ARBA" id="ARBA00011335"/>
    </source>
</evidence>
<evidence type="ECO:0000256" key="3">
    <source>
        <dbReference type="ARBA" id="ARBA00009731"/>
    </source>
</evidence>
<evidence type="ECO:0000256" key="9">
    <source>
        <dbReference type="ARBA" id="ARBA00023136"/>
    </source>
</evidence>